<dbReference type="KEGG" id="lcre:Pla8534_51750"/>
<gene>
    <name evidence="7" type="ORF">Pla8534_51750</name>
</gene>
<keyword evidence="2" id="KW-0479">Metal-binding</keyword>
<evidence type="ECO:0000259" key="6">
    <source>
        <dbReference type="SMART" id="SM00702"/>
    </source>
</evidence>
<keyword evidence="4" id="KW-0560">Oxidoreductase</keyword>
<evidence type="ECO:0000256" key="3">
    <source>
        <dbReference type="ARBA" id="ARBA00022964"/>
    </source>
</evidence>
<keyword evidence="3" id="KW-0223">Dioxygenase</keyword>
<keyword evidence="5" id="KW-0408">Iron</keyword>
<evidence type="ECO:0000256" key="5">
    <source>
        <dbReference type="ARBA" id="ARBA00023004"/>
    </source>
</evidence>
<reference evidence="7 8" key="1">
    <citation type="submission" date="2019-02" db="EMBL/GenBank/DDBJ databases">
        <title>Deep-cultivation of Planctomycetes and their phenomic and genomic characterization uncovers novel biology.</title>
        <authorList>
            <person name="Wiegand S."/>
            <person name="Jogler M."/>
            <person name="Boedeker C."/>
            <person name="Pinto D."/>
            <person name="Vollmers J."/>
            <person name="Rivas-Marin E."/>
            <person name="Kohn T."/>
            <person name="Peeters S.H."/>
            <person name="Heuer A."/>
            <person name="Rast P."/>
            <person name="Oberbeckmann S."/>
            <person name="Bunk B."/>
            <person name="Jeske O."/>
            <person name="Meyerdierks A."/>
            <person name="Storesund J.E."/>
            <person name="Kallscheuer N."/>
            <person name="Luecker S."/>
            <person name="Lage O.M."/>
            <person name="Pohl T."/>
            <person name="Merkel B.J."/>
            <person name="Hornburger P."/>
            <person name="Mueller R.-W."/>
            <person name="Bruemmer F."/>
            <person name="Labrenz M."/>
            <person name="Spormann A.M."/>
            <person name="Op den Camp H."/>
            <person name="Overmann J."/>
            <person name="Amann R."/>
            <person name="Jetten M.S.M."/>
            <person name="Mascher T."/>
            <person name="Medema M.H."/>
            <person name="Devos D.P."/>
            <person name="Kaster A.-K."/>
            <person name="Ovreas L."/>
            <person name="Rohde M."/>
            <person name="Galperin M.Y."/>
            <person name="Jogler C."/>
        </authorList>
    </citation>
    <scope>NUCLEOTIDE SEQUENCE [LARGE SCALE GENOMIC DNA]</scope>
    <source>
        <strain evidence="7 8">Pla85_3_4</strain>
    </source>
</reference>
<dbReference type="Proteomes" id="UP000317648">
    <property type="component" value="Chromosome"/>
</dbReference>
<dbReference type="InterPro" id="IPR044862">
    <property type="entry name" value="Pro_4_hyd_alph_FE2OG_OXY"/>
</dbReference>
<dbReference type="SMART" id="SM00702">
    <property type="entry name" value="P4Hc"/>
    <property type="match status" value="1"/>
</dbReference>
<name>A0A518DZR6_9BACT</name>
<organism evidence="7 8">
    <name type="scientific">Lignipirellula cremea</name>
    <dbReference type="NCBI Taxonomy" id="2528010"/>
    <lineage>
        <taxon>Bacteria</taxon>
        <taxon>Pseudomonadati</taxon>
        <taxon>Planctomycetota</taxon>
        <taxon>Planctomycetia</taxon>
        <taxon>Pirellulales</taxon>
        <taxon>Pirellulaceae</taxon>
        <taxon>Lignipirellula</taxon>
    </lineage>
</organism>
<evidence type="ECO:0000256" key="1">
    <source>
        <dbReference type="ARBA" id="ARBA00001961"/>
    </source>
</evidence>
<proteinExistence type="predicted"/>
<dbReference type="PANTHER" id="PTHR10869">
    <property type="entry name" value="PROLYL 4-HYDROXYLASE ALPHA SUBUNIT"/>
    <property type="match status" value="1"/>
</dbReference>
<feature type="domain" description="Prolyl 4-hydroxylase alpha subunit" evidence="6">
    <location>
        <begin position="1"/>
        <end position="142"/>
    </location>
</feature>
<evidence type="ECO:0000313" key="7">
    <source>
        <dbReference type="EMBL" id="QDU97329.1"/>
    </source>
</evidence>
<dbReference type="InterPro" id="IPR045054">
    <property type="entry name" value="P4HA-like"/>
</dbReference>
<dbReference type="InterPro" id="IPR006620">
    <property type="entry name" value="Pro_4_hyd_alph"/>
</dbReference>
<dbReference type="GO" id="GO:0004656">
    <property type="term" value="F:procollagen-proline 4-dioxygenase activity"/>
    <property type="evidence" value="ECO:0007669"/>
    <property type="project" value="TreeGrafter"/>
</dbReference>
<comment type="cofactor">
    <cofactor evidence="1">
        <name>L-ascorbate</name>
        <dbReference type="ChEBI" id="CHEBI:38290"/>
    </cofactor>
</comment>
<sequence>MMTRIRNNDRVVFYDAELASQMWQRIHPFVPVLEEHTACGVDSNLRIYRYFPGQQFKRHKDGAVTNEAGQTSKLSYLIYLNEDCVGGSTRFRDYRDADGAREKVEFIVSPVTGTALLFRHERWHEGAPVTEGAKYVLRTDVFYTTGCE</sequence>
<evidence type="ECO:0000256" key="4">
    <source>
        <dbReference type="ARBA" id="ARBA00023002"/>
    </source>
</evidence>
<dbReference type="GO" id="GO:0031418">
    <property type="term" value="F:L-ascorbic acid binding"/>
    <property type="evidence" value="ECO:0007669"/>
    <property type="project" value="InterPro"/>
</dbReference>
<dbReference type="PANTHER" id="PTHR10869:SF236">
    <property type="entry name" value="PROLYL 4-HYDROXYLASE ALPHA SUBUNIT DOMAIN-CONTAINING PROTEIN"/>
    <property type="match status" value="1"/>
</dbReference>
<protein>
    <recommendedName>
        <fullName evidence="6">Prolyl 4-hydroxylase alpha subunit domain-containing protein</fullName>
    </recommendedName>
</protein>
<dbReference type="AlphaFoldDB" id="A0A518DZR6"/>
<dbReference type="Pfam" id="PF13640">
    <property type="entry name" value="2OG-FeII_Oxy_3"/>
    <property type="match status" value="1"/>
</dbReference>
<dbReference type="EMBL" id="CP036433">
    <property type="protein sequence ID" value="QDU97329.1"/>
    <property type="molecule type" value="Genomic_DNA"/>
</dbReference>
<dbReference type="Gene3D" id="2.60.120.620">
    <property type="entry name" value="q2cbj1_9rhob like domain"/>
    <property type="match status" value="1"/>
</dbReference>
<dbReference type="GO" id="GO:0005506">
    <property type="term" value="F:iron ion binding"/>
    <property type="evidence" value="ECO:0007669"/>
    <property type="project" value="InterPro"/>
</dbReference>
<evidence type="ECO:0000256" key="2">
    <source>
        <dbReference type="ARBA" id="ARBA00022723"/>
    </source>
</evidence>
<evidence type="ECO:0000313" key="8">
    <source>
        <dbReference type="Proteomes" id="UP000317648"/>
    </source>
</evidence>
<keyword evidence="8" id="KW-1185">Reference proteome</keyword>
<accession>A0A518DZR6</accession>